<reference evidence="1 2" key="1">
    <citation type="submission" date="2024-11" db="EMBL/GenBank/DDBJ databases">
        <authorList>
            <person name="Heng Y.C."/>
            <person name="Lim A.C.H."/>
            <person name="Lee J.K.Y."/>
            <person name="Kittelmann S."/>
        </authorList>
    </citation>
    <scope>NUCLEOTIDE SEQUENCE [LARGE SCALE GENOMIC DNA]</scope>
    <source>
        <strain evidence="1 2">WILCCON 0269</strain>
    </source>
</reference>
<accession>A0ABW8SEL0</accession>
<dbReference type="EMBL" id="JBJHZX010000002">
    <property type="protein sequence ID" value="MFL0194410.1"/>
    <property type="molecule type" value="Genomic_DNA"/>
</dbReference>
<organism evidence="1 2">
    <name type="scientific">Candidatus Clostridium eludens</name>
    <dbReference type="NCBI Taxonomy" id="3381663"/>
    <lineage>
        <taxon>Bacteria</taxon>
        <taxon>Bacillati</taxon>
        <taxon>Bacillota</taxon>
        <taxon>Clostridia</taxon>
        <taxon>Eubacteriales</taxon>
        <taxon>Clostridiaceae</taxon>
        <taxon>Clostridium</taxon>
    </lineage>
</organism>
<dbReference type="Proteomes" id="UP001623660">
    <property type="component" value="Unassembled WGS sequence"/>
</dbReference>
<name>A0ABW8SEL0_9CLOT</name>
<comment type="caution">
    <text evidence="1">The sequence shown here is derived from an EMBL/GenBank/DDBJ whole genome shotgun (WGS) entry which is preliminary data.</text>
</comment>
<dbReference type="Gene3D" id="3.30.160.250">
    <property type="match status" value="1"/>
</dbReference>
<dbReference type="SUPFAM" id="SSF143100">
    <property type="entry name" value="TTHA1013/TTHA0281-like"/>
    <property type="match status" value="1"/>
</dbReference>
<evidence type="ECO:0000313" key="1">
    <source>
        <dbReference type="EMBL" id="MFL0194410.1"/>
    </source>
</evidence>
<keyword evidence="2" id="KW-1185">Reference proteome</keyword>
<sequence length="87" mass="9911">MKRVNLQFLFTPCKKGYVALCPNLDGCYTQGTTKEEAYKMLMELVRSAITKLSKDNEELDFFIEANSTPAELENVEVNIDDVITRTN</sequence>
<gene>
    <name evidence="1" type="ORF">ACJDU8_02300</name>
</gene>
<evidence type="ECO:0000313" key="2">
    <source>
        <dbReference type="Proteomes" id="UP001623660"/>
    </source>
</evidence>
<proteinExistence type="predicted"/>
<dbReference type="InterPro" id="IPR035069">
    <property type="entry name" value="TTHA1013/TTHA0281-like"/>
</dbReference>
<dbReference type="RefSeq" id="WP_406790530.1">
    <property type="nucleotide sequence ID" value="NZ_JBJHZX010000002.1"/>
</dbReference>
<protein>
    <submittedName>
        <fullName evidence="1">Type II toxin-antitoxin system HicB family antitoxin</fullName>
    </submittedName>
</protein>